<accession>A0A9W8Y8K6</accession>
<keyword evidence="1" id="KW-0539">Nucleus</keyword>
<dbReference type="GO" id="GO:0000981">
    <property type="term" value="F:DNA-binding transcription factor activity, RNA polymerase II-specific"/>
    <property type="evidence" value="ECO:0007669"/>
    <property type="project" value="InterPro"/>
</dbReference>
<feature type="region of interest" description="Disordered" evidence="2">
    <location>
        <begin position="51"/>
        <end position="73"/>
    </location>
</feature>
<dbReference type="InterPro" id="IPR021858">
    <property type="entry name" value="Fun_TF"/>
</dbReference>
<dbReference type="PANTHER" id="PTHR38791:SF5">
    <property type="entry name" value="TRANSCRIPTION FACTOR DBAG-RELATED"/>
    <property type="match status" value="1"/>
</dbReference>
<reference evidence="3" key="1">
    <citation type="submission" date="2022-10" db="EMBL/GenBank/DDBJ databases">
        <title>Tapping the CABI collections for fungal endophytes: first genome assemblies for Collariella, Neodidymelliopsis, Ascochyta clinopodiicola, Didymella pomorum, Didymosphaeria variabile, Neocosmospora piperis and Neocucurbitaria cava.</title>
        <authorList>
            <person name="Hill R."/>
        </authorList>
    </citation>
    <scope>NUCLEOTIDE SEQUENCE</scope>
    <source>
        <strain evidence="3">IMI 356814</strain>
    </source>
</reference>
<comment type="caution">
    <text evidence="3">The sequence shown here is derived from an EMBL/GenBank/DDBJ whole genome shotgun (WGS) entry which is preliminary data.</text>
</comment>
<dbReference type="EMBL" id="JAPEUY010000008">
    <property type="protein sequence ID" value="KAJ4370374.1"/>
    <property type="molecule type" value="Genomic_DNA"/>
</dbReference>
<dbReference type="Proteomes" id="UP001140560">
    <property type="component" value="Unassembled WGS sequence"/>
</dbReference>
<evidence type="ECO:0000313" key="4">
    <source>
        <dbReference type="Proteomes" id="UP001140560"/>
    </source>
</evidence>
<feature type="compositionally biased region" description="Polar residues" evidence="2">
    <location>
        <begin position="64"/>
        <end position="73"/>
    </location>
</feature>
<dbReference type="CDD" id="cd00067">
    <property type="entry name" value="GAL4"/>
    <property type="match status" value="1"/>
</dbReference>
<dbReference type="InterPro" id="IPR001138">
    <property type="entry name" value="Zn2Cys6_DnaBD"/>
</dbReference>
<protein>
    <submittedName>
        <fullName evidence="3">Uncharacterized protein</fullName>
    </submittedName>
</protein>
<dbReference type="InterPro" id="IPR053175">
    <property type="entry name" value="DHMBA_Reg_Transcription_Factor"/>
</dbReference>
<organism evidence="3 4">
    <name type="scientific">Neocucurbitaria cava</name>
    <dbReference type="NCBI Taxonomy" id="798079"/>
    <lineage>
        <taxon>Eukaryota</taxon>
        <taxon>Fungi</taxon>
        <taxon>Dikarya</taxon>
        <taxon>Ascomycota</taxon>
        <taxon>Pezizomycotina</taxon>
        <taxon>Dothideomycetes</taxon>
        <taxon>Pleosporomycetidae</taxon>
        <taxon>Pleosporales</taxon>
        <taxon>Pleosporineae</taxon>
        <taxon>Cucurbitariaceae</taxon>
        <taxon>Neocucurbitaria</taxon>
    </lineage>
</organism>
<sequence length="541" mass="61004">MPNCDQKRPSCSQCLRVGKECHGYRDMLSMMFKNESDVVAKKAEKRYEALAKQEVPTTSKRKAQQTSDYDLPSRSSTHMVHYMRYPTPESLTWEIIPSIEEQAQGFFVSNYVAQPAIVPRGQFEWVTELLARPDTEEILRSSVNAASLAGLATSTKSPMIMQKAQAAYVKALRITNSALRVKATAVKDSTLISVIMLGMYENMVSQNKQSIQAWAKHVAGACALLSLRGKEQFKSDISRRIFHQFYGVVLLVALETGTAVHEGMHELYETLHPTSDYDVHGRQWTTKVVNVIHDAINLSQDKRSNPVTMVNTALAIDNELDEIKSLMPSIWHYETIYLEQPSEYQFGDCYHVYVDPWIAQMWNNLRSCRMYLYKIMRENVTKGLELYDPPLFSVQEIAPRKEAAEHVMRTTASRVVASVPQITGMIPFPTVTSLLSKPPAASGQQRHPSKYTIHAPGTFLDPAKSTGMVHLIWPVYAVGQSDLSSPKLRQWCIETLHTIALQIGTRQAIVLADELKEIQTSGMRSEVAKSSDCFFNRVTMT</sequence>
<proteinExistence type="predicted"/>
<evidence type="ECO:0000256" key="1">
    <source>
        <dbReference type="ARBA" id="ARBA00023242"/>
    </source>
</evidence>
<evidence type="ECO:0000256" key="2">
    <source>
        <dbReference type="SAM" id="MobiDB-lite"/>
    </source>
</evidence>
<dbReference type="PANTHER" id="PTHR38791">
    <property type="entry name" value="ZN(II)2CYS6 TRANSCRIPTION FACTOR (EUROFUNG)-RELATED-RELATED"/>
    <property type="match status" value="1"/>
</dbReference>
<dbReference type="Pfam" id="PF11951">
    <property type="entry name" value="Fungal_trans_2"/>
    <property type="match status" value="1"/>
</dbReference>
<evidence type="ECO:0000313" key="3">
    <source>
        <dbReference type="EMBL" id="KAJ4370374.1"/>
    </source>
</evidence>
<name>A0A9W8Y8K6_9PLEO</name>
<keyword evidence="4" id="KW-1185">Reference proteome</keyword>
<dbReference type="AlphaFoldDB" id="A0A9W8Y8K6"/>
<dbReference type="GO" id="GO:0008270">
    <property type="term" value="F:zinc ion binding"/>
    <property type="evidence" value="ECO:0007669"/>
    <property type="project" value="InterPro"/>
</dbReference>
<gene>
    <name evidence="3" type="ORF">N0V83_004892</name>
</gene>
<dbReference type="OrthoDB" id="5429770at2759"/>